<organism evidence="1 2">
    <name type="scientific">Lamprobacter modestohalophilus</name>
    <dbReference type="NCBI Taxonomy" id="1064514"/>
    <lineage>
        <taxon>Bacteria</taxon>
        <taxon>Pseudomonadati</taxon>
        <taxon>Pseudomonadota</taxon>
        <taxon>Gammaproteobacteria</taxon>
        <taxon>Chromatiales</taxon>
        <taxon>Chromatiaceae</taxon>
        <taxon>Lamprobacter</taxon>
    </lineage>
</organism>
<reference evidence="1 2" key="1">
    <citation type="journal article" date="2020" name="Microorganisms">
        <title>Osmotic Adaptation and Compatible Solute Biosynthesis of Phototrophic Bacteria as Revealed from Genome Analyses.</title>
        <authorList>
            <person name="Imhoff J.F."/>
            <person name="Rahn T."/>
            <person name="Kunzel S."/>
            <person name="Keller A."/>
            <person name="Neulinger S.C."/>
        </authorList>
    </citation>
    <scope>NUCLEOTIDE SEQUENCE [LARGE SCALE GENOMIC DNA]</scope>
    <source>
        <strain evidence="1 2">DSM 25653</strain>
    </source>
</reference>
<dbReference type="RefSeq" id="WP_200246328.1">
    <property type="nucleotide sequence ID" value="NZ_NRRY01000029.1"/>
</dbReference>
<dbReference type="EMBL" id="NRRY01000029">
    <property type="protein sequence ID" value="MBK1619984.1"/>
    <property type="molecule type" value="Genomic_DNA"/>
</dbReference>
<dbReference type="Proteomes" id="UP001138768">
    <property type="component" value="Unassembled WGS sequence"/>
</dbReference>
<sequence length="115" mass="12838">MPEYTIDQNRLYDVLDSAQTASSTMSGIRSEIEALRGEINQLSVGIEASRTGTLGQEANPQSLRVLQGRKEQLRRLQSRQSEGHQALMPRIELGRRAVEYARKKGMAAEVAGYVY</sequence>
<gene>
    <name evidence="1" type="ORF">CKO42_16360</name>
</gene>
<keyword evidence="2" id="KW-1185">Reference proteome</keyword>
<protein>
    <submittedName>
        <fullName evidence="1">Uncharacterized protein</fullName>
    </submittedName>
</protein>
<accession>A0A9X0WAR9</accession>
<evidence type="ECO:0000313" key="1">
    <source>
        <dbReference type="EMBL" id="MBK1619984.1"/>
    </source>
</evidence>
<comment type="caution">
    <text evidence="1">The sequence shown here is derived from an EMBL/GenBank/DDBJ whole genome shotgun (WGS) entry which is preliminary data.</text>
</comment>
<dbReference type="AlphaFoldDB" id="A0A9X0WAR9"/>
<proteinExistence type="predicted"/>
<name>A0A9X0WAR9_9GAMM</name>
<evidence type="ECO:0000313" key="2">
    <source>
        <dbReference type="Proteomes" id="UP001138768"/>
    </source>
</evidence>